<evidence type="ECO:0000256" key="3">
    <source>
        <dbReference type="ARBA" id="ARBA00022989"/>
    </source>
</evidence>
<dbReference type="EMBL" id="UFTJ01000003">
    <property type="protein sequence ID" value="SUV52485.1"/>
    <property type="molecule type" value="Genomic_DNA"/>
</dbReference>
<comment type="similarity">
    <text evidence="7">Belongs to the transglycosylase MltG family.</text>
</comment>
<feature type="site" description="Important for catalytic activity" evidence="7">
    <location>
        <position position="214"/>
    </location>
</feature>
<evidence type="ECO:0000256" key="4">
    <source>
        <dbReference type="ARBA" id="ARBA00023136"/>
    </source>
</evidence>
<evidence type="ECO:0000313" key="8">
    <source>
        <dbReference type="EMBL" id="SUV52485.1"/>
    </source>
</evidence>
<dbReference type="HAMAP" id="MF_02065">
    <property type="entry name" value="MltG"/>
    <property type="match status" value="1"/>
</dbReference>
<dbReference type="PANTHER" id="PTHR30518:SF2">
    <property type="entry name" value="ENDOLYTIC MUREIN TRANSGLYCOSYLASE"/>
    <property type="match status" value="1"/>
</dbReference>
<keyword evidence="5 7" id="KW-0456">Lyase</keyword>
<dbReference type="GO" id="GO:0009252">
    <property type="term" value="P:peptidoglycan biosynthetic process"/>
    <property type="evidence" value="ECO:0007669"/>
    <property type="project" value="UniProtKB-UniRule"/>
</dbReference>
<dbReference type="Pfam" id="PF02618">
    <property type="entry name" value="YceG"/>
    <property type="match status" value="1"/>
</dbReference>
<keyword evidence="3 7" id="KW-1133">Transmembrane helix</keyword>
<dbReference type="GO" id="GO:0071555">
    <property type="term" value="P:cell wall organization"/>
    <property type="evidence" value="ECO:0007669"/>
    <property type="project" value="UniProtKB-KW"/>
</dbReference>
<evidence type="ECO:0000256" key="1">
    <source>
        <dbReference type="ARBA" id="ARBA00022475"/>
    </source>
</evidence>
<dbReference type="GO" id="GO:0008932">
    <property type="term" value="F:lytic endotransglycosylase activity"/>
    <property type="evidence" value="ECO:0007669"/>
    <property type="project" value="UniProtKB-UniRule"/>
</dbReference>
<evidence type="ECO:0000256" key="6">
    <source>
        <dbReference type="ARBA" id="ARBA00023316"/>
    </source>
</evidence>
<dbReference type="Gene3D" id="3.30.160.60">
    <property type="entry name" value="Classic Zinc Finger"/>
    <property type="match status" value="1"/>
</dbReference>
<name>A0A380ZU11_9FLAO</name>
<dbReference type="Proteomes" id="UP000255515">
    <property type="component" value="Unassembled WGS sequence"/>
</dbReference>
<reference evidence="8 9" key="1">
    <citation type="submission" date="2018-06" db="EMBL/GenBank/DDBJ databases">
        <authorList>
            <consortium name="Pathogen Informatics"/>
            <person name="Doyle S."/>
        </authorList>
    </citation>
    <scope>NUCLEOTIDE SEQUENCE [LARGE SCALE GENOMIC DNA]</scope>
    <source>
        <strain evidence="8 9">NCTC11661</strain>
    </source>
</reference>
<accession>A0A380ZU11</accession>
<protein>
    <recommendedName>
        <fullName evidence="7">Endolytic murein transglycosylase</fullName>
        <ecNumber evidence="7">4.2.2.29</ecNumber>
    </recommendedName>
    <alternativeName>
        <fullName evidence="7">Peptidoglycan lytic transglycosylase</fullName>
    </alternativeName>
    <alternativeName>
        <fullName evidence="7">Peptidoglycan polymerization terminase</fullName>
    </alternativeName>
</protein>
<comment type="catalytic activity">
    <reaction evidence="7">
        <text>a peptidoglycan chain = a peptidoglycan chain with N-acetyl-1,6-anhydromuramyl-[peptide] at the reducing end + a peptidoglycan chain with N-acetylglucosamine at the non-reducing end.</text>
        <dbReference type="EC" id="4.2.2.29"/>
    </reaction>
</comment>
<dbReference type="PANTHER" id="PTHR30518">
    <property type="entry name" value="ENDOLYTIC MUREIN TRANSGLYCOSYLASE"/>
    <property type="match status" value="1"/>
</dbReference>
<dbReference type="AlphaFoldDB" id="A0A380ZU11"/>
<gene>
    <name evidence="8" type="primary">yceG</name>
    <name evidence="7" type="synonym">mltG</name>
    <name evidence="8" type="ORF">NCTC11661_01624</name>
</gene>
<sequence>MKKGCTIFMAIFLLLGGIAVYFGYRFYDENYASNVENESVVLIPSNANFQTILDSVQGKVKNMEAFSAVAKSKNLDQFFHAGRYIFKEGMGNADLVNMIKAGNQTEDTFRIIDFGNVYQMVGRVARKTEADSLHFVNELNAIAKQKGLKDAEDLKNYFFIDTYRFYWTVSPKDFFQKFESQYNEFWNEERKAKEQKLGLTRNQVYALASIVYKESGGKPDEMKTIAGLYLNRYHKGMKLQSDPTVIYAINKDTNFTTPIKRVLYKHLAHASPYNTYRNEGIPPGPICVTDKSSVDAVLNAEKHDYIFMAADPDKLGYHRFTASDKEHAQNAKDYQKWLNERNIK</sequence>
<dbReference type="EC" id="4.2.2.29" evidence="7"/>
<keyword evidence="4 7" id="KW-0472">Membrane</keyword>
<comment type="function">
    <text evidence="7">Functions as a peptidoglycan terminase that cleaves nascent peptidoglycan strands endolytically to terminate their elongation.</text>
</comment>
<dbReference type="NCBIfam" id="TIGR00247">
    <property type="entry name" value="endolytic transglycosylase MltG"/>
    <property type="match status" value="1"/>
</dbReference>
<keyword evidence="1 7" id="KW-1003">Cell membrane</keyword>
<dbReference type="InterPro" id="IPR003770">
    <property type="entry name" value="MLTG-like"/>
</dbReference>
<evidence type="ECO:0000256" key="5">
    <source>
        <dbReference type="ARBA" id="ARBA00023239"/>
    </source>
</evidence>
<dbReference type="Gene3D" id="3.30.1490.480">
    <property type="entry name" value="Endolytic murein transglycosylase"/>
    <property type="match status" value="1"/>
</dbReference>
<keyword evidence="2 7" id="KW-0812">Transmembrane</keyword>
<proteinExistence type="inferred from homology"/>
<keyword evidence="6 7" id="KW-0961">Cell wall biogenesis/degradation</keyword>
<evidence type="ECO:0000313" key="9">
    <source>
        <dbReference type="Proteomes" id="UP000255515"/>
    </source>
</evidence>
<dbReference type="GO" id="GO:0005886">
    <property type="term" value="C:plasma membrane"/>
    <property type="evidence" value="ECO:0007669"/>
    <property type="project" value="UniProtKB-UniRule"/>
</dbReference>
<dbReference type="RefSeq" id="WP_002665053.1">
    <property type="nucleotide sequence ID" value="NZ_UFTJ01000003.1"/>
</dbReference>
<evidence type="ECO:0000256" key="7">
    <source>
        <dbReference type="HAMAP-Rule" id="MF_02065"/>
    </source>
</evidence>
<organism evidence="8 9">
    <name type="scientific">Bergeyella zoohelcum</name>
    <dbReference type="NCBI Taxonomy" id="1015"/>
    <lineage>
        <taxon>Bacteria</taxon>
        <taxon>Pseudomonadati</taxon>
        <taxon>Bacteroidota</taxon>
        <taxon>Flavobacteriia</taxon>
        <taxon>Flavobacteriales</taxon>
        <taxon>Weeksellaceae</taxon>
        <taxon>Bergeyella</taxon>
    </lineage>
</organism>
<evidence type="ECO:0000256" key="2">
    <source>
        <dbReference type="ARBA" id="ARBA00022692"/>
    </source>
</evidence>